<accession>A0A2T0V893</accession>
<proteinExistence type="inferred from homology"/>
<dbReference type="RefSeq" id="WP_106373387.1">
    <property type="nucleotide sequence ID" value="NZ_PVTK01000001.1"/>
</dbReference>
<feature type="disulfide bond" description="Redox-active" evidence="4">
    <location>
        <begin position="65"/>
        <end position="69"/>
    </location>
</feature>
<dbReference type="Gene3D" id="3.40.30.10">
    <property type="entry name" value="Glutaredoxin"/>
    <property type="match status" value="1"/>
</dbReference>
<sequence>MYKLLFAGLASFVLAGCSDQSWRTTDIGDIMPPLDFTLTNEEGETVHGEDYRGKATLVYFGYTFCPDVCPITLSRLGDTIRDLDDETRDNIQVLFISVDPSRDTPEVLKRYTDAFGPEFIGLSGEQAEIDAVTNRYRIAYEYGEENENGDYLVTHSSAVFAFDREGQAQFLMRDSHPVSDAEADIKRLASQGG</sequence>
<gene>
    <name evidence="6" type="ORF">B0H98_101399</name>
</gene>
<name>A0A2T0V893_9GAMM</name>
<feature type="binding site" evidence="3">
    <location>
        <position position="155"/>
    </location>
    <ligand>
        <name>Cu cation</name>
        <dbReference type="ChEBI" id="CHEBI:23378"/>
    </ligand>
</feature>
<dbReference type="InterPro" id="IPR013766">
    <property type="entry name" value="Thioredoxin_domain"/>
</dbReference>
<feature type="domain" description="Thioredoxin" evidence="5">
    <location>
        <begin position="25"/>
        <end position="190"/>
    </location>
</feature>
<dbReference type="PANTHER" id="PTHR12151">
    <property type="entry name" value="ELECTRON TRANSPORT PROTIN SCO1/SENC FAMILY MEMBER"/>
    <property type="match status" value="1"/>
</dbReference>
<evidence type="ECO:0000256" key="3">
    <source>
        <dbReference type="PIRSR" id="PIRSR603782-1"/>
    </source>
</evidence>
<dbReference type="Pfam" id="PF02630">
    <property type="entry name" value="SCO1-SenC"/>
    <property type="match status" value="1"/>
</dbReference>
<dbReference type="EMBL" id="PVTK01000001">
    <property type="protein sequence ID" value="PRY66415.1"/>
    <property type="molecule type" value="Genomic_DNA"/>
</dbReference>
<dbReference type="PANTHER" id="PTHR12151:SF25">
    <property type="entry name" value="LINALOOL DEHYDRATASE_ISOMERASE DOMAIN-CONTAINING PROTEIN"/>
    <property type="match status" value="1"/>
</dbReference>
<dbReference type="PROSITE" id="PS51352">
    <property type="entry name" value="THIOREDOXIN_2"/>
    <property type="match status" value="1"/>
</dbReference>
<organism evidence="6 7">
    <name type="scientific">Vreelandella songnenensis</name>
    <dbReference type="NCBI Taxonomy" id="1176243"/>
    <lineage>
        <taxon>Bacteria</taxon>
        <taxon>Pseudomonadati</taxon>
        <taxon>Pseudomonadota</taxon>
        <taxon>Gammaproteobacteria</taxon>
        <taxon>Oceanospirillales</taxon>
        <taxon>Halomonadaceae</taxon>
        <taxon>Vreelandella</taxon>
    </lineage>
</organism>
<feature type="binding site" evidence="3">
    <location>
        <position position="69"/>
    </location>
    <ligand>
        <name>Cu cation</name>
        <dbReference type="ChEBI" id="CHEBI:23378"/>
    </ligand>
</feature>
<evidence type="ECO:0000313" key="7">
    <source>
        <dbReference type="Proteomes" id="UP000237647"/>
    </source>
</evidence>
<protein>
    <submittedName>
        <fullName evidence="6">Protein SCO1/2</fullName>
    </submittedName>
</protein>
<dbReference type="GO" id="GO:0046872">
    <property type="term" value="F:metal ion binding"/>
    <property type="evidence" value="ECO:0007669"/>
    <property type="project" value="UniProtKB-KW"/>
</dbReference>
<dbReference type="InterPro" id="IPR036249">
    <property type="entry name" value="Thioredoxin-like_sf"/>
</dbReference>
<comment type="caution">
    <text evidence="6">The sequence shown here is derived from an EMBL/GenBank/DDBJ whole genome shotgun (WGS) entry which is preliminary data.</text>
</comment>
<dbReference type="PROSITE" id="PS51257">
    <property type="entry name" value="PROKAR_LIPOPROTEIN"/>
    <property type="match status" value="1"/>
</dbReference>
<keyword evidence="4" id="KW-1015">Disulfide bond</keyword>
<keyword evidence="3" id="KW-0479">Metal-binding</keyword>
<evidence type="ECO:0000256" key="1">
    <source>
        <dbReference type="ARBA" id="ARBA00010996"/>
    </source>
</evidence>
<comment type="similarity">
    <text evidence="1">Belongs to the SCO1/2 family.</text>
</comment>
<reference evidence="6 7" key="1">
    <citation type="submission" date="2018-03" db="EMBL/GenBank/DDBJ databases">
        <title>Genomic Encyclopedia of Type Strains, Phase III (KMG-III): the genomes of soil and plant-associated and newly described type strains.</title>
        <authorList>
            <person name="Whitman W."/>
        </authorList>
    </citation>
    <scope>NUCLEOTIDE SEQUENCE [LARGE SCALE GENOMIC DNA]</scope>
    <source>
        <strain evidence="6 7">CGMCC 1.12152</strain>
    </source>
</reference>
<dbReference type="InterPro" id="IPR003782">
    <property type="entry name" value="SCO1/SenC"/>
</dbReference>
<dbReference type="OrthoDB" id="9790194at2"/>
<dbReference type="FunFam" id="3.40.30.10:FF:000013">
    <property type="entry name" value="Blast:Protein SCO1 homolog, mitochondrial"/>
    <property type="match status" value="1"/>
</dbReference>
<keyword evidence="7" id="KW-1185">Reference proteome</keyword>
<dbReference type="SUPFAM" id="SSF52833">
    <property type="entry name" value="Thioredoxin-like"/>
    <property type="match status" value="1"/>
</dbReference>
<dbReference type="CDD" id="cd02968">
    <property type="entry name" value="SCO"/>
    <property type="match status" value="1"/>
</dbReference>
<dbReference type="AlphaFoldDB" id="A0A2T0V893"/>
<keyword evidence="2 3" id="KW-0186">Copper</keyword>
<feature type="binding site" evidence="3">
    <location>
        <position position="65"/>
    </location>
    <ligand>
        <name>Cu cation</name>
        <dbReference type="ChEBI" id="CHEBI:23378"/>
    </ligand>
</feature>
<evidence type="ECO:0000313" key="6">
    <source>
        <dbReference type="EMBL" id="PRY66415.1"/>
    </source>
</evidence>
<evidence type="ECO:0000256" key="4">
    <source>
        <dbReference type="PIRSR" id="PIRSR603782-2"/>
    </source>
</evidence>
<dbReference type="Proteomes" id="UP000237647">
    <property type="component" value="Unassembled WGS sequence"/>
</dbReference>
<evidence type="ECO:0000256" key="2">
    <source>
        <dbReference type="ARBA" id="ARBA00023008"/>
    </source>
</evidence>
<evidence type="ECO:0000259" key="5">
    <source>
        <dbReference type="PROSITE" id="PS51352"/>
    </source>
</evidence>